<gene>
    <name evidence="2" type="ORF">LMG7974_00619</name>
</gene>
<organism evidence="2 3">
    <name type="scientific">Campylobacter majalis</name>
    <dbReference type="NCBI Taxonomy" id="2790656"/>
    <lineage>
        <taxon>Bacteria</taxon>
        <taxon>Pseudomonadati</taxon>
        <taxon>Campylobacterota</taxon>
        <taxon>Epsilonproteobacteria</taxon>
        <taxon>Campylobacterales</taxon>
        <taxon>Campylobacteraceae</taxon>
        <taxon>Campylobacter</taxon>
    </lineage>
</organism>
<feature type="coiled-coil region" evidence="1">
    <location>
        <begin position="40"/>
        <end position="71"/>
    </location>
</feature>
<keyword evidence="3" id="KW-1185">Reference proteome</keyword>
<evidence type="ECO:0000313" key="3">
    <source>
        <dbReference type="Proteomes" id="UP000789803"/>
    </source>
</evidence>
<comment type="caution">
    <text evidence="2">The sequence shown here is derived from an EMBL/GenBank/DDBJ whole genome shotgun (WGS) entry which is preliminary data.</text>
</comment>
<evidence type="ECO:0000256" key="1">
    <source>
        <dbReference type="SAM" id="Coils"/>
    </source>
</evidence>
<protein>
    <recommendedName>
        <fullName evidence="4">Flagellar protein FlaG</fullName>
    </recommendedName>
</protein>
<dbReference type="InterPro" id="IPR035924">
    <property type="entry name" value="FlaG-like_sf"/>
</dbReference>
<evidence type="ECO:0000313" key="2">
    <source>
        <dbReference type="EMBL" id="CAD7287738.1"/>
    </source>
</evidence>
<dbReference type="Gene3D" id="3.30.160.170">
    <property type="entry name" value="FlaG-like"/>
    <property type="match status" value="1"/>
</dbReference>
<keyword evidence="1" id="KW-0175">Coiled coil</keyword>
<dbReference type="EMBL" id="CAJHOF010000004">
    <property type="protein sequence ID" value="CAD7287738.1"/>
    <property type="molecule type" value="Genomic_DNA"/>
</dbReference>
<reference evidence="2 3" key="1">
    <citation type="submission" date="2020-11" db="EMBL/GenBank/DDBJ databases">
        <authorList>
            <person name="Peeters C."/>
        </authorList>
    </citation>
    <scope>NUCLEOTIDE SEQUENCE [LARGE SCALE GENOMIC DNA]</scope>
    <source>
        <strain evidence="2 3">LMG 7974</strain>
    </source>
</reference>
<accession>A0ABM8Q4K5</accession>
<dbReference type="Pfam" id="PF03646">
    <property type="entry name" value="FlaG"/>
    <property type="match status" value="1"/>
</dbReference>
<evidence type="ECO:0008006" key="4">
    <source>
        <dbReference type="Google" id="ProtNLM"/>
    </source>
</evidence>
<sequence length="123" mass="14042">MEIFKAASQQLDMSINMVSNATGTREIEKSNIQENVVEKNDDLQMSSSELAQKLEQATSELNFQMEQLKTNIRFNYNKAESTMVVQVREADTGDIIRELPSKEALRIAKYFKESIGLLFDKES</sequence>
<dbReference type="PANTHER" id="PTHR37166:SF1">
    <property type="entry name" value="PROTEIN FLAG"/>
    <property type="match status" value="1"/>
</dbReference>
<dbReference type="InterPro" id="IPR005186">
    <property type="entry name" value="FlaG"/>
</dbReference>
<proteinExistence type="predicted"/>
<dbReference type="SUPFAM" id="SSF160214">
    <property type="entry name" value="FlaG-like"/>
    <property type="match status" value="1"/>
</dbReference>
<dbReference type="RefSeq" id="WP_229932436.1">
    <property type="nucleotide sequence ID" value="NZ_CAJHOF010000004.1"/>
</dbReference>
<dbReference type="PANTHER" id="PTHR37166">
    <property type="entry name" value="PROTEIN FLAG"/>
    <property type="match status" value="1"/>
</dbReference>
<dbReference type="Proteomes" id="UP000789803">
    <property type="component" value="Unassembled WGS sequence"/>
</dbReference>
<name>A0ABM8Q4K5_9BACT</name>